<dbReference type="Proteomes" id="UP001238088">
    <property type="component" value="Unassembled WGS sequence"/>
</dbReference>
<evidence type="ECO:0000313" key="2">
    <source>
        <dbReference type="EMBL" id="MDQ0272051.1"/>
    </source>
</evidence>
<protein>
    <submittedName>
        <fullName evidence="2">General stress protein 26</fullName>
    </submittedName>
</protein>
<evidence type="ECO:0000259" key="1">
    <source>
        <dbReference type="Pfam" id="PF01243"/>
    </source>
</evidence>
<keyword evidence="3" id="KW-1185">Reference proteome</keyword>
<proteinExistence type="predicted"/>
<dbReference type="Gene3D" id="2.30.110.10">
    <property type="entry name" value="Electron Transport, Fmn-binding Protein, Chain A"/>
    <property type="match status" value="1"/>
</dbReference>
<dbReference type="InterPro" id="IPR052917">
    <property type="entry name" value="Stress-Dev_Protein"/>
</dbReference>
<dbReference type="PANTHER" id="PTHR34818:SF1">
    <property type="entry name" value="PROTEIN BLI-3"/>
    <property type="match status" value="1"/>
</dbReference>
<dbReference type="EMBL" id="JAUSUB010000019">
    <property type="protein sequence ID" value="MDQ0272051.1"/>
    <property type="molecule type" value="Genomic_DNA"/>
</dbReference>
<dbReference type="RefSeq" id="WP_307477366.1">
    <property type="nucleotide sequence ID" value="NZ_JAUSUB010000019.1"/>
</dbReference>
<evidence type="ECO:0000313" key="3">
    <source>
        <dbReference type="Proteomes" id="UP001238088"/>
    </source>
</evidence>
<reference evidence="2 3" key="1">
    <citation type="submission" date="2023-07" db="EMBL/GenBank/DDBJ databases">
        <title>Genomic Encyclopedia of Type Strains, Phase IV (KMG-IV): sequencing the most valuable type-strain genomes for metagenomic binning, comparative biology and taxonomic classification.</title>
        <authorList>
            <person name="Goeker M."/>
        </authorList>
    </citation>
    <scope>NUCLEOTIDE SEQUENCE [LARGE SCALE GENOMIC DNA]</scope>
    <source>
        <strain evidence="2 3">DSM 23494</strain>
    </source>
</reference>
<name>A0ABU0ALB1_9BACI</name>
<dbReference type="InterPro" id="IPR012349">
    <property type="entry name" value="Split_barrel_FMN-bd"/>
</dbReference>
<dbReference type="PANTHER" id="PTHR34818">
    <property type="entry name" value="PROTEIN BLI-3"/>
    <property type="match status" value="1"/>
</dbReference>
<dbReference type="SUPFAM" id="SSF50475">
    <property type="entry name" value="FMN-binding split barrel"/>
    <property type="match status" value="1"/>
</dbReference>
<feature type="domain" description="Pyridoxamine 5'-phosphate oxidase N-terminal" evidence="1">
    <location>
        <begin position="11"/>
        <end position="127"/>
    </location>
</feature>
<accession>A0ABU0ALB1</accession>
<comment type="caution">
    <text evidence="2">The sequence shown here is derived from an EMBL/GenBank/DDBJ whole genome shotgun (WGS) entry which is preliminary data.</text>
</comment>
<sequence length="140" mass="16347">MHETEIISRVTKIVSNHKIGVLSTVENNQPHSRYMTFFLQDLTLFTPTKKDTEKLAEIQKNPYVSILLGFAEKGSNDEYIELKGVCTLNETKEIKKKFWNDSFNSWFEGPNDPNYIFLEIKPETIRILNGEHMSTKEYKL</sequence>
<gene>
    <name evidence="2" type="ORF">J2S17_003943</name>
</gene>
<organism evidence="2 3">
    <name type="scientific">Cytobacillus purgationiresistens</name>
    <dbReference type="NCBI Taxonomy" id="863449"/>
    <lineage>
        <taxon>Bacteria</taxon>
        <taxon>Bacillati</taxon>
        <taxon>Bacillota</taxon>
        <taxon>Bacilli</taxon>
        <taxon>Bacillales</taxon>
        <taxon>Bacillaceae</taxon>
        <taxon>Cytobacillus</taxon>
    </lineage>
</organism>
<dbReference type="InterPro" id="IPR011576">
    <property type="entry name" value="Pyridox_Oxase_N"/>
</dbReference>
<dbReference type="Pfam" id="PF01243">
    <property type="entry name" value="PNPOx_N"/>
    <property type="match status" value="1"/>
</dbReference>